<evidence type="ECO:0000313" key="5">
    <source>
        <dbReference type="Proteomes" id="UP000054396"/>
    </source>
</evidence>
<dbReference type="InterPro" id="IPR027417">
    <property type="entry name" value="P-loop_NTPase"/>
</dbReference>
<name>A0A0W7WNY3_9RHOB</name>
<dbReference type="CDD" id="cd00267">
    <property type="entry name" value="ABC_ATPase"/>
    <property type="match status" value="1"/>
</dbReference>
<feature type="coiled-coil region" evidence="1">
    <location>
        <begin position="742"/>
        <end position="769"/>
    </location>
</feature>
<dbReference type="Gene3D" id="3.40.50.300">
    <property type="entry name" value="P-loop containing nucleotide triphosphate hydrolases"/>
    <property type="match status" value="2"/>
</dbReference>
<evidence type="ECO:0000256" key="1">
    <source>
        <dbReference type="SAM" id="Coils"/>
    </source>
</evidence>
<dbReference type="PANTHER" id="PTHR32182">
    <property type="entry name" value="DNA REPLICATION AND REPAIR PROTEIN RECF"/>
    <property type="match status" value="1"/>
</dbReference>
<dbReference type="GO" id="GO:0000731">
    <property type="term" value="P:DNA synthesis involved in DNA repair"/>
    <property type="evidence" value="ECO:0007669"/>
    <property type="project" value="TreeGrafter"/>
</dbReference>
<proteinExistence type="predicted"/>
<evidence type="ECO:0000256" key="2">
    <source>
        <dbReference type="SAM" id="MobiDB-lite"/>
    </source>
</evidence>
<dbReference type="AlphaFoldDB" id="A0A0W7WNY3"/>
<keyword evidence="1" id="KW-0175">Coiled coil</keyword>
<dbReference type="GO" id="GO:0006302">
    <property type="term" value="P:double-strand break repair"/>
    <property type="evidence" value="ECO:0007669"/>
    <property type="project" value="TreeGrafter"/>
</dbReference>
<accession>A0A0W7WNY3</accession>
<dbReference type="OrthoDB" id="9789562at2"/>
<dbReference type="RefSeq" id="WP_058860233.1">
    <property type="nucleotide sequence ID" value="NZ_LPXO01000001.1"/>
</dbReference>
<reference evidence="4 5" key="1">
    <citation type="submission" date="2015-12" db="EMBL/GenBank/DDBJ databases">
        <authorList>
            <person name="Shamseldin A."/>
            <person name="Moawad H."/>
            <person name="Abd El-Rahim W.M."/>
            <person name="Sadowsky M.J."/>
        </authorList>
    </citation>
    <scope>NUCLEOTIDE SEQUENCE [LARGE SCALE GENOMIC DNA]</scope>
    <source>
        <strain evidence="4 5">SJ5A-1</strain>
    </source>
</reference>
<comment type="caution">
    <text evidence="4">The sequence shown here is derived from an EMBL/GenBank/DDBJ whole genome shotgun (WGS) entry which is preliminary data.</text>
</comment>
<sequence length="877" mass="97540">MTDVADREKREDTVPNRILNWSENRPLWQRDALRRIVVNGFPDEEALKELLALCKKEHGDQSVKQSAKPLSKDHLPVDPGAGESVSLSKIENVSGVNQLAKGQELNFEEAGLTIVYGQNGTGKSGYTRILKKACRSRHAGEIMPDVYSSSSPGPAKADLVISRTGGATETINWEDHDDPADMLSAITVFDRDAASVHVQKKNEVWFRPFGLDIPDDLAGVCQEIKTRLTSEKETLEQKRNSVFDNPIWSARSTLGKALTSLRHDTDVTAITPASAFSDDDEARLAKLQADLAQDPAVAAKAQRDYADQLEQLNSYLKRVEQTLCNESIQALRDKKKTADDMRAAANAAANNAFSGLELQGVGENVWRTLWESARAYSKVAKEEEAPFPPSSGDICVLCHQEIDGATATRMLGFEEFIKKDTETKATEAERVFKEAEDGFRAFVVHINKVSVAYRGLKTQDLTLGRKVLRFLAVARRVQIQTLLQLSGEEFPNTLTLLPSVTDDVRAGANQAREYAKSLDGASGGEAREAILNEHAELQDRKQSQKLLDIAKIEIARLADLKLVDDCLRDTATTAITRLGNEIADNLITPRMRDRFQQEIVALAGNRVRVEVVRSGGKFGSPQYEVKLYANPKAKVHDVLSEGEQTCVALASYLTELANASHTSALVFDDPVSSLDHRWRSKVAKRLAKEAGVRQVIVFTHDMIFVNDLVKLASERNTAVALSHLTRAQDSVGFVHKDLPWTASSIRDRIDKLEKDARAAKKLFEAHDDEGYKREVSSLYSRLRATWERALEDIVFANVVIRHRDYIDTKRLKQVTALDEADVQSFQSGFKKCCDFVDAHDPSRGHDPEPPEPTEMLGDIQTLKDWSEALRSKMNKVS</sequence>
<feature type="region of interest" description="Disordered" evidence="2">
    <location>
        <begin position="62"/>
        <end position="82"/>
    </location>
</feature>
<dbReference type="SUPFAM" id="SSF52540">
    <property type="entry name" value="P-loop containing nucleoside triphosphate hydrolases"/>
    <property type="match status" value="1"/>
</dbReference>
<dbReference type="EMBL" id="LPXO01000001">
    <property type="protein sequence ID" value="KUF12283.1"/>
    <property type="molecule type" value="Genomic_DNA"/>
</dbReference>
<feature type="domain" description="Protein CR006 P-loop" evidence="3">
    <location>
        <begin position="631"/>
        <end position="799"/>
    </location>
</feature>
<protein>
    <recommendedName>
        <fullName evidence="3">Protein CR006 P-loop domain-containing protein</fullName>
    </recommendedName>
</protein>
<organism evidence="4 5">
    <name type="scientific">Pseudoponticoccus marisrubri</name>
    <dbReference type="NCBI Taxonomy" id="1685382"/>
    <lineage>
        <taxon>Bacteria</taxon>
        <taxon>Pseudomonadati</taxon>
        <taxon>Pseudomonadota</taxon>
        <taxon>Alphaproteobacteria</taxon>
        <taxon>Rhodobacterales</taxon>
        <taxon>Roseobacteraceae</taxon>
        <taxon>Pseudoponticoccus</taxon>
    </lineage>
</organism>
<evidence type="ECO:0000313" key="4">
    <source>
        <dbReference type="EMBL" id="KUF12283.1"/>
    </source>
</evidence>
<gene>
    <name evidence="4" type="ORF">AVJ23_00670</name>
</gene>
<dbReference type="Pfam" id="PF13166">
    <property type="entry name" value="AAA_13"/>
    <property type="match status" value="1"/>
</dbReference>
<dbReference type="STRING" id="1685382.AVJ23_00670"/>
<evidence type="ECO:0000259" key="3">
    <source>
        <dbReference type="Pfam" id="PF13166"/>
    </source>
</evidence>
<dbReference type="PANTHER" id="PTHR32182:SF0">
    <property type="entry name" value="DNA REPLICATION AND REPAIR PROTEIN RECF"/>
    <property type="match status" value="1"/>
</dbReference>
<keyword evidence="5" id="KW-1185">Reference proteome</keyword>
<dbReference type="Proteomes" id="UP000054396">
    <property type="component" value="Unassembled WGS sequence"/>
</dbReference>
<dbReference type="InterPro" id="IPR026866">
    <property type="entry name" value="CR006_AAA"/>
</dbReference>